<evidence type="ECO:0000313" key="3">
    <source>
        <dbReference type="Proteomes" id="UP000481153"/>
    </source>
</evidence>
<protein>
    <submittedName>
        <fullName evidence="2">Uncharacterized protein</fullName>
    </submittedName>
</protein>
<reference evidence="2 3" key="1">
    <citation type="submission" date="2019-07" db="EMBL/GenBank/DDBJ databases">
        <title>Genomics analysis of Aphanomyces spp. identifies a new class of oomycete effector associated with host adaptation.</title>
        <authorList>
            <person name="Gaulin E."/>
        </authorList>
    </citation>
    <scope>NUCLEOTIDE SEQUENCE [LARGE SCALE GENOMIC DNA]</scope>
    <source>
        <strain evidence="2 3">ATCC 201684</strain>
    </source>
</reference>
<evidence type="ECO:0000313" key="2">
    <source>
        <dbReference type="EMBL" id="KAF0737564.1"/>
    </source>
</evidence>
<sequence length="212" mass="22492">MGLLPTSRLRKIPLVGNTPMPQTPLPTASMLLASLRLTQSLAAMTNAQVVNDNLVVAVLDGAFVSVFVEVAFSNVGDGRKRSLASASALFTATETNAASKTAQIKPWWPRNVSAMEASDSVKPSDANNMPAVAAYAPSMVEFPTNHSARKLAEQSKPMQTRNASPTAADGTAHFLVVHIMRAQAASVSTINRTHNDRLTTSSPSRSTCPFSN</sequence>
<dbReference type="EMBL" id="VJMJ01000084">
    <property type="protein sequence ID" value="KAF0737564.1"/>
    <property type="molecule type" value="Genomic_DNA"/>
</dbReference>
<gene>
    <name evidence="2" type="ORF">Ae201684_006719</name>
</gene>
<comment type="caution">
    <text evidence="2">The sequence shown here is derived from an EMBL/GenBank/DDBJ whole genome shotgun (WGS) entry which is preliminary data.</text>
</comment>
<dbReference type="Proteomes" id="UP000481153">
    <property type="component" value="Unassembled WGS sequence"/>
</dbReference>
<organism evidence="2 3">
    <name type="scientific">Aphanomyces euteiches</name>
    <dbReference type="NCBI Taxonomy" id="100861"/>
    <lineage>
        <taxon>Eukaryota</taxon>
        <taxon>Sar</taxon>
        <taxon>Stramenopiles</taxon>
        <taxon>Oomycota</taxon>
        <taxon>Saprolegniomycetes</taxon>
        <taxon>Saprolegniales</taxon>
        <taxon>Verrucalvaceae</taxon>
        <taxon>Aphanomyces</taxon>
    </lineage>
</organism>
<proteinExistence type="predicted"/>
<name>A0A6G0XC27_9STRA</name>
<evidence type="ECO:0000256" key="1">
    <source>
        <dbReference type="SAM" id="MobiDB-lite"/>
    </source>
</evidence>
<keyword evidence="3" id="KW-1185">Reference proteome</keyword>
<feature type="region of interest" description="Disordered" evidence="1">
    <location>
        <begin position="193"/>
        <end position="212"/>
    </location>
</feature>
<accession>A0A6G0XC27</accession>
<dbReference type="AlphaFoldDB" id="A0A6G0XC27"/>